<evidence type="ECO:0008006" key="4">
    <source>
        <dbReference type="Google" id="ProtNLM"/>
    </source>
</evidence>
<sequence>MKKPMLALGVAAAVSTSAVVAPYALAESSASQGDSAVAREEGTAGDEGSSLSNGAIVGISLGVLAAVGIGGAVAVQQGWLELPEPLNAQVLGGLAAIASALSIPALAPKQKVKPAGNSCSPSAFDAVVPEWPAGFGTSVNFCDGKWAVAGAKGTDWILFFKNTDGKWAKIPADGTKRTGMTQACYNGIKLRQQGAPEAFMREVPVCTPAEIGA</sequence>
<protein>
    <recommendedName>
        <fullName evidence="4">Secreted protein</fullName>
    </recommendedName>
</protein>
<dbReference type="RefSeq" id="WP_167617540.1">
    <property type="nucleotide sequence ID" value="NZ_JAAUVV010000039.1"/>
</dbReference>
<reference evidence="2 3" key="1">
    <citation type="submission" date="2020-03" db="EMBL/GenBank/DDBJ databases">
        <title>Draft genome sequences of bacterial isolates from the female urobiome.</title>
        <authorList>
            <person name="Miller-Ensminger T."/>
            <person name="Wolfe A.J."/>
            <person name="Putonti C."/>
        </authorList>
    </citation>
    <scope>NUCLEOTIDE SEQUENCE [LARGE SCALE GENOMIC DNA]</scope>
    <source>
        <strain evidence="2 3">UMB8490</strain>
    </source>
</reference>
<organism evidence="2 3">
    <name type="scientific">Corynebacterium coyleae</name>
    <dbReference type="NCBI Taxonomy" id="53374"/>
    <lineage>
        <taxon>Bacteria</taxon>
        <taxon>Bacillati</taxon>
        <taxon>Actinomycetota</taxon>
        <taxon>Actinomycetes</taxon>
        <taxon>Mycobacteriales</taxon>
        <taxon>Corynebacteriaceae</taxon>
        <taxon>Corynebacterium</taxon>
    </lineage>
</organism>
<accession>A0AAP7CD54</accession>
<dbReference type="AlphaFoldDB" id="A0AAP7CD54"/>
<name>A0AAP7CD54_9CORY</name>
<feature type="chain" id="PRO_5042882482" description="Secreted protein" evidence="1">
    <location>
        <begin position="27"/>
        <end position="213"/>
    </location>
</feature>
<feature type="signal peptide" evidence="1">
    <location>
        <begin position="1"/>
        <end position="26"/>
    </location>
</feature>
<dbReference type="Proteomes" id="UP000591626">
    <property type="component" value="Unassembled WGS sequence"/>
</dbReference>
<keyword evidence="1" id="KW-0732">Signal</keyword>
<proteinExistence type="predicted"/>
<evidence type="ECO:0000313" key="2">
    <source>
        <dbReference type="EMBL" id="NJJ04997.1"/>
    </source>
</evidence>
<gene>
    <name evidence="2" type="ORF">HC138_11725</name>
</gene>
<comment type="caution">
    <text evidence="2">The sequence shown here is derived from an EMBL/GenBank/DDBJ whole genome shotgun (WGS) entry which is preliminary data.</text>
</comment>
<evidence type="ECO:0000256" key="1">
    <source>
        <dbReference type="SAM" id="SignalP"/>
    </source>
</evidence>
<dbReference type="EMBL" id="JAAUVV010000039">
    <property type="protein sequence ID" value="NJJ04997.1"/>
    <property type="molecule type" value="Genomic_DNA"/>
</dbReference>
<evidence type="ECO:0000313" key="3">
    <source>
        <dbReference type="Proteomes" id="UP000591626"/>
    </source>
</evidence>